<dbReference type="RefSeq" id="WP_379819045.1">
    <property type="nucleotide sequence ID" value="NZ_JBHTIZ010000007.1"/>
</dbReference>
<dbReference type="Proteomes" id="UP001597051">
    <property type="component" value="Unassembled WGS sequence"/>
</dbReference>
<evidence type="ECO:0000313" key="3">
    <source>
        <dbReference type="EMBL" id="MFD0983394.1"/>
    </source>
</evidence>
<evidence type="ECO:0000313" key="4">
    <source>
        <dbReference type="Proteomes" id="UP001597051"/>
    </source>
</evidence>
<organism evidence="3 4">
    <name type="scientific">Flavobacterium myungsuense</name>
    <dbReference type="NCBI Taxonomy" id="651823"/>
    <lineage>
        <taxon>Bacteria</taxon>
        <taxon>Pseudomonadati</taxon>
        <taxon>Bacteroidota</taxon>
        <taxon>Flavobacteriia</taxon>
        <taxon>Flavobacteriales</taxon>
        <taxon>Flavobacteriaceae</taxon>
        <taxon>Flavobacterium</taxon>
    </lineage>
</organism>
<comment type="caution">
    <text evidence="3">The sequence shown here is derived from an EMBL/GenBank/DDBJ whole genome shotgun (WGS) entry which is preliminary data.</text>
</comment>
<feature type="domain" description="YDG" evidence="2">
    <location>
        <begin position="1742"/>
        <end position="1816"/>
    </location>
</feature>
<evidence type="ECO:0000259" key="2">
    <source>
        <dbReference type="Pfam" id="PF18657"/>
    </source>
</evidence>
<feature type="domain" description="YDG" evidence="2">
    <location>
        <begin position="1922"/>
        <end position="1998"/>
    </location>
</feature>
<name>A0ABW3IZ57_9FLAO</name>
<accession>A0ABW3IZ57</accession>
<dbReference type="Pfam" id="PF18657">
    <property type="entry name" value="YDG"/>
    <property type="match status" value="3"/>
</dbReference>
<keyword evidence="4" id="KW-1185">Reference proteome</keyword>
<dbReference type="InterPro" id="IPR013425">
    <property type="entry name" value="Autotrns_rpt"/>
</dbReference>
<evidence type="ECO:0000256" key="1">
    <source>
        <dbReference type="ARBA" id="ARBA00022729"/>
    </source>
</evidence>
<sequence>MIYNLLNLKNASLASSIIQPNSKGLSINKSLVFLLIAFFFNNGIHAQNSLNSGDFSGGSWGSGQSMGASAGSSLIITKTVGTAGDKYFRFFGDGSPCGEYQPASNGTFFTNGTTTAVGSSCGNSFAWRINVPNATDNVIFKTDGSNAGGNAVVFVIGGTAVSVSSVSNPGGVNGLASTVTATLSGNLVTGQGVYLRYSNDNFSSSSVVQMTGSGTSYSANIPAGTNTAGLTVRYYVFTSGTAVAPASNGSDSDLRTINFNNNAGSNYSYTVQNLTFTANSGNLWSTAANWNTGVTPSTSANLGTVIINGNCTMDQNATVGALTINDTRTLTINSGSTLQVGGAITRGGANNGAIVVNGTLQMNSGYSTTFSPSYSATTSKLIYNTGVNPQTRGLEWTSALQPFDVQISNNTTMDADNVGGSGSQAATLLGNLTIDSGSSFYMDFGGGNATLTIGRDVTINGNISISNTTTLGGNWSRSGSIFSIANSAKVVFNNSSTAQTITRTGGETFSGLEINKTYSATNKLTLASNVTVNGALTFTAGVINTGANKLTLGTSGSIAGTPSNTSHVQGNFERIVAAANNPTVTFQVGDGAIYAPVSIAINGNITNSTGTLQVSTLGSNHPNFATTGLSQSKYVQRNWTIANNVALTGLVTYAPTFTFVSGDLIGSPTTANLLVGRFNTSWSLPTVGTRTATTTQATGLTAFGDFQIAECSAPNVSNFSTTSATAACVGSPSTVSVSSSSLGNGSFTVTYDLSAPNAATGLTATLTMSGGTGTFVTGNIANSGGSTTVTIQKITVSGCESTLSSGNTTSFSTTVLPNVSNFSTPSASAICGGSGSTVTINSSSLAAATYTVTYNLSGSTTATGSTASMVFTGGSGTFTTSNLNAGSTAITITNLSNQATACSSAVSSGNTVNASVSANSAAPKYVVHVASSTTATYNACSGSGNFWGANPSVGRNLVIQWNIEEQLQWSNTGIYYTTDGSTPSGTRGVGAGTTQFVSGAYICTNAGRDIATGTIPLSANTAGTTVKYIIGAWNGACGTEGFANNVFGAQFNTTPVVYSYTLIDPNVANFRSKATGNWTDITKWEYESVTGLWADATQAPGATGNNNVNIQAAHTITLNTATSVVSGKTVTVSGILTTGTNVISGAGAVLIDSASAIARINGAQTYTGNTTIQNGELWIESNAGSIASTNAVAVGAVGAANVTKLWLTNATGGTTFANNITVAAGNSDTRVVGGLNTSGTNTFSGTINDLSSNFNLYAAGSGINEFTGNINTNGNPIIINQEGVNIGTGTVRLSGTNTNTGGTTLRAGTLSVPTNASLGTGVVTIGNAAISGTLAITDDTSRSTNIAVTTGSTNAAIDVATTKTFTLTGQLTGGTNTTKIGKSGLGTLTVSGSSTYAGQTQVGAGTVIVGNNAGLGTNASTTERGIDLGLNIGDVSTSNNVSILANTGITVPQSIYVAPNTGSATRTIGLNGSGSATYNNEIFLGGNLTISGGTGTTTISGAIVNTSGVIVSQGTVIYSGANTYTGSTVVNSGATLRISAANRISDSSNLVLDGGTFSTGITGSSDTLGTLNVTGSSVIALGSGSHTLTFANSNALTWTGGTLNITGWTGTGGPSGSGTAGKIIITGSGLTQSQLNKISFGGVLGATFNTTTGELVPKGTPTISVSGTQTFTYNGTAQGPATVTTSSSATPTLLYTNVGGNSYSSNTAPTNAGNYEVVASVAENNDYFAASSTPAYTFTINKKSINVTAVTDAKTYDGNISSDGVPTYTLESGDTTTTAPTQTFDNKNVGSGNKVLTPSGLVINDGNSGNNYVITYVPVGNGTISAKSLTASLTATVISKVYDGNDTATLSTANYSLSGGIVSGETVTITNTSGTYINKNQGTGKLVTVESLLLGGADASNYVLSNPTSISRNVGTISRVSLTASLTGIIEKEYNGNTNATLTSANYDLSGIIGSEDVIVTDTAGLYDTKNVGTAKTVTVTSLGLGGSDAANYTLSNAASVSGNIGVITKRALTITSNNQVKCGGTTFTFTGSEFSRGSIVSGDSVDEVTLTSSGASSGAAANTYSIVASNAVGTGIANYDINYVNGSLVVNPLPTATIGVNNAAQCVNQGQAAVTFTGVIGTPPFIFTYNRTSVINGVTTTLTNLTTTSTTPTVTVPTNAVGTITYTLLSVMDANTCSQAQSGSVTVTIGQCTTIRDNFCGKTFRFLNEIVQCNSVAGATQYRFEVTDEANVVRVVTSGNFTFNPAGFTFDHPTNRGFNWAKNYSFRVALYIDGTWLGYGPSCTARTPNEPPVLPTKLRSPWFCNQT</sequence>
<feature type="domain" description="YDG" evidence="2">
    <location>
        <begin position="1827"/>
        <end position="1908"/>
    </location>
</feature>
<proteinExistence type="predicted"/>
<keyword evidence="1" id="KW-0732">Signal</keyword>
<reference evidence="4" key="1">
    <citation type="journal article" date="2019" name="Int. J. Syst. Evol. Microbiol.">
        <title>The Global Catalogue of Microorganisms (GCM) 10K type strain sequencing project: providing services to taxonomists for standard genome sequencing and annotation.</title>
        <authorList>
            <consortium name="The Broad Institute Genomics Platform"/>
            <consortium name="The Broad Institute Genome Sequencing Center for Infectious Disease"/>
            <person name="Wu L."/>
            <person name="Ma J."/>
        </authorList>
    </citation>
    <scope>NUCLEOTIDE SEQUENCE [LARGE SCALE GENOMIC DNA]</scope>
    <source>
        <strain evidence="4">CECT 7649</strain>
    </source>
</reference>
<dbReference type="NCBIfam" id="TIGR02601">
    <property type="entry name" value="autotrns_rpt"/>
    <property type="match status" value="1"/>
</dbReference>
<protein>
    <submittedName>
        <fullName evidence="3">Beta strand repeat-containing protein</fullName>
    </submittedName>
</protein>
<dbReference type="InterPro" id="IPR041248">
    <property type="entry name" value="YDG"/>
</dbReference>
<dbReference type="EMBL" id="JBHTIZ010000007">
    <property type="protein sequence ID" value="MFD0983394.1"/>
    <property type="molecule type" value="Genomic_DNA"/>
</dbReference>
<feature type="non-terminal residue" evidence="3">
    <location>
        <position position="2308"/>
    </location>
</feature>
<gene>
    <name evidence="3" type="ORF">ACFQ0S_02785</name>
</gene>